<dbReference type="InterPro" id="IPR003362">
    <property type="entry name" value="Bact_transf"/>
</dbReference>
<gene>
    <name evidence="4" type="ORF">ACFQ4C_03675</name>
</gene>
<comment type="similarity">
    <text evidence="1">Belongs to the bacterial sugar transferase family.</text>
</comment>
<evidence type="ECO:0000259" key="3">
    <source>
        <dbReference type="Pfam" id="PF02397"/>
    </source>
</evidence>
<evidence type="ECO:0000256" key="2">
    <source>
        <dbReference type="SAM" id="Phobius"/>
    </source>
</evidence>
<dbReference type="PANTHER" id="PTHR30576:SF0">
    <property type="entry name" value="UNDECAPRENYL-PHOSPHATE N-ACETYLGALACTOSAMINYL 1-PHOSPHATE TRANSFERASE-RELATED"/>
    <property type="match status" value="1"/>
</dbReference>
<organism evidence="4 5">
    <name type="scientific">Larkinella insperata</name>
    <dbReference type="NCBI Taxonomy" id="332158"/>
    <lineage>
        <taxon>Bacteria</taxon>
        <taxon>Pseudomonadati</taxon>
        <taxon>Bacteroidota</taxon>
        <taxon>Cytophagia</taxon>
        <taxon>Cytophagales</taxon>
        <taxon>Spirosomataceae</taxon>
        <taxon>Larkinella</taxon>
    </lineage>
</organism>
<name>A0ABW3QDI4_9BACT</name>
<keyword evidence="2" id="KW-0472">Membrane</keyword>
<dbReference type="Pfam" id="PF02397">
    <property type="entry name" value="Bac_transf"/>
    <property type="match status" value="1"/>
</dbReference>
<dbReference type="PANTHER" id="PTHR30576">
    <property type="entry name" value="COLANIC BIOSYNTHESIS UDP-GLUCOSE LIPID CARRIER TRANSFERASE"/>
    <property type="match status" value="1"/>
</dbReference>
<reference evidence="5" key="1">
    <citation type="journal article" date="2019" name="Int. J. Syst. Evol. Microbiol.">
        <title>The Global Catalogue of Microorganisms (GCM) 10K type strain sequencing project: providing services to taxonomists for standard genome sequencing and annotation.</title>
        <authorList>
            <consortium name="The Broad Institute Genomics Platform"/>
            <consortium name="The Broad Institute Genome Sequencing Center for Infectious Disease"/>
            <person name="Wu L."/>
            <person name="Ma J."/>
        </authorList>
    </citation>
    <scope>NUCLEOTIDE SEQUENCE [LARGE SCALE GENOMIC DNA]</scope>
    <source>
        <strain evidence="5">CCUG 55608</strain>
    </source>
</reference>
<evidence type="ECO:0000313" key="4">
    <source>
        <dbReference type="EMBL" id="MFD1140188.1"/>
    </source>
</evidence>
<dbReference type="GO" id="GO:0016740">
    <property type="term" value="F:transferase activity"/>
    <property type="evidence" value="ECO:0007669"/>
    <property type="project" value="UniProtKB-KW"/>
</dbReference>
<feature type="domain" description="Bacterial sugar transferase" evidence="3">
    <location>
        <begin position="28"/>
        <end position="213"/>
    </location>
</feature>
<dbReference type="RefSeq" id="WP_265989780.1">
    <property type="nucleotide sequence ID" value="NZ_CP110973.1"/>
</dbReference>
<sequence>MIVSTDFQNVYTRTESVHTDKRSNRIYKRLFDVLIASLVTLLVLVWLIPLVGLAIKLTSPGPILFIQLRTGRYGRAFRCFKFRTMTHEASKKFAQVTRNDPAITPIGQFLRKNSLDELPQFLNVLMGEMSVVGPRPHAVDHDKEFWSIIPYYPNRYAVRPGITGLAQVRGARGLTETTQKMARRVRYDLHYIKNRSLLLDVLICWWTIKTVFQGDENVW</sequence>
<keyword evidence="4" id="KW-0808">Transferase</keyword>
<feature type="transmembrane region" description="Helical" evidence="2">
    <location>
        <begin position="30"/>
        <end position="55"/>
    </location>
</feature>
<dbReference type="Proteomes" id="UP001597116">
    <property type="component" value="Unassembled WGS sequence"/>
</dbReference>
<accession>A0ABW3QDI4</accession>
<dbReference type="EMBL" id="JBHTLP010000002">
    <property type="protein sequence ID" value="MFD1140188.1"/>
    <property type="molecule type" value="Genomic_DNA"/>
</dbReference>
<protein>
    <submittedName>
        <fullName evidence="4">Sugar transferase</fullName>
    </submittedName>
</protein>
<evidence type="ECO:0000256" key="1">
    <source>
        <dbReference type="ARBA" id="ARBA00006464"/>
    </source>
</evidence>
<proteinExistence type="inferred from homology"/>
<keyword evidence="2" id="KW-0812">Transmembrane</keyword>
<keyword evidence="5" id="KW-1185">Reference proteome</keyword>
<evidence type="ECO:0000313" key="5">
    <source>
        <dbReference type="Proteomes" id="UP001597116"/>
    </source>
</evidence>
<comment type="caution">
    <text evidence="4">The sequence shown here is derived from an EMBL/GenBank/DDBJ whole genome shotgun (WGS) entry which is preliminary data.</text>
</comment>
<keyword evidence="2" id="KW-1133">Transmembrane helix</keyword>